<name>A0A383ACQ4_9ZZZZ</name>
<feature type="non-terminal residue" evidence="1">
    <location>
        <position position="237"/>
    </location>
</feature>
<evidence type="ECO:0000313" key="1">
    <source>
        <dbReference type="EMBL" id="SVE05464.1"/>
    </source>
</evidence>
<accession>A0A383ACQ4</accession>
<gene>
    <name evidence="1" type="ORF">METZ01_LOCUS458318</name>
</gene>
<proteinExistence type="predicted"/>
<dbReference type="EMBL" id="UINC01191028">
    <property type="protein sequence ID" value="SVE05464.1"/>
    <property type="molecule type" value="Genomic_DNA"/>
</dbReference>
<sequence>MASTFLDEKISSFIEDKFPEFVKADHPVFVDFLREYYKFLEAAKITLTNVLGTDQILLENKLTTNYLANEFDGTRFVYEDSTYGAFLKDEIVTGQTSGAVATILAEDNVGEVLYIEANRHFQVGEIITGGTSGAKATIGKYQGNPVQNIQQLLEYVNIDKTVNDYLDHFRETYLTAVPNTLASGVSKRKLIKNVRDLYRAKGTKKGHELFFRLMFDETPELTYPTENILKISAGDWS</sequence>
<organism evidence="1">
    <name type="scientific">marine metagenome</name>
    <dbReference type="NCBI Taxonomy" id="408172"/>
    <lineage>
        <taxon>unclassified sequences</taxon>
        <taxon>metagenomes</taxon>
        <taxon>ecological metagenomes</taxon>
    </lineage>
</organism>
<reference evidence="1" key="1">
    <citation type="submission" date="2018-05" db="EMBL/GenBank/DDBJ databases">
        <authorList>
            <person name="Lanie J.A."/>
            <person name="Ng W.-L."/>
            <person name="Kazmierczak K.M."/>
            <person name="Andrzejewski T.M."/>
            <person name="Davidsen T.M."/>
            <person name="Wayne K.J."/>
            <person name="Tettelin H."/>
            <person name="Glass J.I."/>
            <person name="Rusch D."/>
            <person name="Podicherti R."/>
            <person name="Tsui H.-C.T."/>
            <person name="Winkler M.E."/>
        </authorList>
    </citation>
    <scope>NUCLEOTIDE SEQUENCE</scope>
</reference>
<protein>
    <submittedName>
        <fullName evidence="1">Uncharacterized protein</fullName>
    </submittedName>
</protein>
<dbReference type="AlphaFoldDB" id="A0A383ACQ4"/>